<evidence type="ECO:0000256" key="3">
    <source>
        <dbReference type="ARBA" id="ARBA00022490"/>
    </source>
</evidence>
<dbReference type="Gene3D" id="1.25.10.10">
    <property type="entry name" value="Leucine-rich Repeat Variant"/>
    <property type="match status" value="1"/>
</dbReference>
<accession>A0A1E4SV73</accession>
<evidence type="ECO:0000313" key="7">
    <source>
        <dbReference type="Proteomes" id="UP000094801"/>
    </source>
</evidence>
<dbReference type="GO" id="GO:0005737">
    <property type="term" value="C:cytoplasm"/>
    <property type="evidence" value="ECO:0007669"/>
    <property type="project" value="UniProtKB-SubCell"/>
</dbReference>
<gene>
    <name evidence="6" type="ORF">CANARDRAFT_30029</name>
</gene>
<dbReference type="SUPFAM" id="SSF48371">
    <property type="entry name" value="ARM repeat"/>
    <property type="match status" value="1"/>
</dbReference>
<proteinExistence type="predicted"/>
<dbReference type="PANTHER" id="PTHR15651">
    <property type="entry name" value="ARMADILLO REPEAT-CONTAINING PROTEIN 8"/>
    <property type="match status" value="1"/>
</dbReference>
<evidence type="ECO:0000256" key="4">
    <source>
        <dbReference type="ARBA" id="ARBA00022737"/>
    </source>
</evidence>
<keyword evidence="5" id="KW-0539">Nucleus</keyword>
<dbReference type="AlphaFoldDB" id="A0A1E4SV73"/>
<evidence type="ECO:0000256" key="1">
    <source>
        <dbReference type="ARBA" id="ARBA00004123"/>
    </source>
</evidence>
<dbReference type="OrthoDB" id="5559898at2759"/>
<evidence type="ECO:0000256" key="2">
    <source>
        <dbReference type="ARBA" id="ARBA00004496"/>
    </source>
</evidence>
<dbReference type="STRING" id="983967.A0A1E4SV73"/>
<dbReference type="GO" id="GO:0034657">
    <property type="term" value="C:GID complex"/>
    <property type="evidence" value="ECO:0007669"/>
    <property type="project" value="TreeGrafter"/>
</dbReference>
<evidence type="ECO:0000313" key="6">
    <source>
        <dbReference type="EMBL" id="ODV83405.1"/>
    </source>
</evidence>
<dbReference type="GO" id="GO:0005634">
    <property type="term" value="C:nucleus"/>
    <property type="evidence" value="ECO:0007669"/>
    <property type="project" value="UniProtKB-SubCell"/>
</dbReference>
<protein>
    <submittedName>
        <fullName evidence="6">Uncharacterized protein</fullName>
    </submittedName>
</protein>
<keyword evidence="3" id="KW-0963">Cytoplasm</keyword>
<sequence length="809" mass="91518">MSVSLDSLSQLPIDGKLKTLSDIKVAVLGNDKEKQKLITQFKALKTILLNESNTTLLQDAAIIIQSFSYLKKNIDFLIDNNVVEILIISTVKHQDALAEINFRTLIDICASSSVSILNLLDFEENGLRLIEVIHNILSGPSTKQLLFNTCILIPFIKSCKQLTKLYKPLMKKLSIAISSAFKTVLNLNNSVHDHKSFENCTKSITIPEPPPEHTLDLLCDEVSPMLYALSHLIEVIHSELSVSLTLPQPLYYTLTSFLNAYNLNIKLSAINVLVQYTKHFMKSALKETSYLKLAPSLVSLISRMKDSNELDNSLNSNYRLTKKMAPIYLLSQIAEDNAHVSEYLVEISFFEKIAGIITSSYSHEQKFLDEKSLYKISDSLLILSCIGGLKENYRELVIKYDVAPIITDSLGRHIEIHKELSSTTPNANEELILKLSNRITLSSCYLLRSLSRSASLLRTYLVELNLVDLLIEILKIPETSIKDCSPELQHDEVLLKSVALGIISNLVMEFSAVAQDLASDDLSKILREFIYYSQYDILRLNALLVIRNSLFGDFYSFRENFEKAVTIEKIFDLCYDPNNLIKEQCFNIFRNLSVSSSNYANHLVSYFPNSPAAKKYGDATFLDFLLKHVSQSTSTEVTLAINYIIVHLAASNVENRSLIMCNDALLRQLLKLLEPTPAIESRATTALEINDENEEEEDQWKIKLSVVWIIINLTWKEETSNSDSEAEDGSEDHSLDYEAMEIDEVDNSSASSQYTKYLSSKYRAHKLIDIGFYDAIKLLNSICTISDFKERARTAIFHLVLYDTNNQSN</sequence>
<dbReference type="EMBL" id="KV453864">
    <property type="protein sequence ID" value="ODV83405.1"/>
    <property type="molecule type" value="Genomic_DNA"/>
</dbReference>
<comment type="subcellular location">
    <subcellularLocation>
        <location evidence="2">Cytoplasm</location>
    </subcellularLocation>
    <subcellularLocation>
        <location evidence="1">Nucleus</location>
    </subcellularLocation>
</comment>
<dbReference type="InterPro" id="IPR016024">
    <property type="entry name" value="ARM-type_fold"/>
</dbReference>
<name>A0A1E4SV73_9ASCO</name>
<reference evidence="7" key="1">
    <citation type="submission" date="2016-04" db="EMBL/GenBank/DDBJ databases">
        <title>Comparative genomics of biotechnologically important yeasts.</title>
        <authorList>
            <consortium name="DOE Joint Genome Institute"/>
            <person name="Riley R."/>
            <person name="Haridas S."/>
            <person name="Wolfe K.H."/>
            <person name="Lopes M.R."/>
            <person name="Hittinger C.T."/>
            <person name="Goker M."/>
            <person name="Salamov A."/>
            <person name="Wisecaver J."/>
            <person name="Long T.M."/>
            <person name="Aerts A.L."/>
            <person name="Barry K."/>
            <person name="Choi C."/>
            <person name="Clum A."/>
            <person name="Coughlan A.Y."/>
            <person name="Deshpande S."/>
            <person name="Douglass A.P."/>
            <person name="Hanson S.J."/>
            <person name="Klenk H.-P."/>
            <person name="Labutti K."/>
            <person name="Lapidus A."/>
            <person name="Lindquist E."/>
            <person name="Lipzen A."/>
            <person name="Meier-Kolthoff J.P."/>
            <person name="Ohm R.A."/>
            <person name="Otillar R.P."/>
            <person name="Pangilinan J."/>
            <person name="Peng Y."/>
            <person name="Rokas A."/>
            <person name="Rosa C.A."/>
            <person name="Scheuner C."/>
            <person name="Sibirny A.A."/>
            <person name="Slot J.C."/>
            <person name="Stielow J.B."/>
            <person name="Sun H."/>
            <person name="Kurtzman C.P."/>
            <person name="Blackwell M."/>
            <person name="Grigoriev I.V."/>
            <person name="Jeffries T.W."/>
        </authorList>
    </citation>
    <scope>NUCLEOTIDE SEQUENCE [LARGE SCALE GENOMIC DNA]</scope>
    <source>
        <strain evidence="7">NRRL YB-2248</strain>
    </source>
</reference>
<keyword evidence="7" id="KW-1185">Reference proteome</keyword>
<dbReference type="InterPro" id="IPR038739">
    <property type="entry name" value="ARMC8/Vid28"/>
</dbReference>
<dbReference type="Proteomes" id="UP000094801">
    <property type="component" value="Unassembled WGS sequence"/>
</dbReference>
<organism evidence="6 7">
    <name type="scientific">[Candida] arabinofermentans NRRL YB-2248</name>
    <dbReference type="NCBI Taxonomy" id="983967"/>
    <lineage>
        <taxon>Eukaryota</taxon>
        <taxon>Fungi</taxon>
        <taxon>Dikarya</taxon>
        <taxon>Ascomycota</taxon>
        <taxon>Saccharomycotina</taxon>
        <taxon>Pichiomycetes</taxon>
        <taxon>Pichiales</taxon>
        <taxon>Pichiaceae</taxon>
        <taxon>Ogataea</taxon>
        <taxon>Ogataea/Candida clade</taxon>
    </lineage>
</organism>
<dbReference type="InterPro" id="IPR011989">
    <property type="entry name" value="ARM-like"/>
</dbReference>
<dbReference type="PANTHER" id="PTHR15651:SF7">
    <property type="entry name" value="ARMADILLO REPEAT-CONTAINING PROTEIN 8"/>
    <property type="match status" value="1"/>
</dbReference>
<dbReference type="GO" id="GO:0043161">
    <property type="term" value="P:proteasome-mediated ubiquitin-dependent protein catabolic process"/>
    <property type="evidence" value="ECO:0007669"/>
    <property type="project" value="TreeGrafter"/>
</dbReference>
<evidence type="ECO:0000256" key="5">
    <source>
        <dbReference type="ARBA" id="ARBA00023242"/>
    </source>
</evidence>
<keyword evidence="4" id="KW-0677">Repeat</keyword>